<proteinExistence type="predicted"/>
<feature type="signal peptide" evidence="1">
    <location>
        <begin position="1"/>
        <end position="19"/>
    </location>
</feature>
<keyword evidence="3" id="KW-1185">Reference proteome</keyword>
<evidence type="ECO:0008006" key="4">
    <source>
        <dbReference type="Google" id="ProtNLM"/>
    </source>
</evidence>
<evidence type="ECO:0000256" key="1">
    <source>
        <dbReference type="SAM" id="SignalP"/>
    </source>
</evidence>
<dbReference type="PROSITE" id="PS51257">
    <property type="entry name" value="PROKAR_LIPOPROTEIN"/>
    <property type="match status" value="1"/>
</dbReference>
<protein>
    <recommendedName>
        <fullName evidence="4">Lipoprotein</fullName>
    </recommendedName>
</protein>
<accession>A0A2T3P1E8</accession>
<reference evidence="2 3" key="1">
    <citation type="submission" date="2018-01" db="EMBL/GenBank/DDBJ databases">
        <title>Whole genome sequencing of Histamine producing bacteria.</title>
        <authorList>
            <person name="Butler K."/>
        </authorList>
    </citation>
    <scope>NUCLEOTIDE SEQUENCE [LARGE SCALE GENOMIC DNA]</scope>
    <source>
        <strain evidence="2 3">DSM 24669</strain>
    </source>
</reference>
<keyword evidence="1" id="KW-0732">Signal</keyword>
<gene>
    <name evidence="2" type="ORF">C9I94_20565</name>
</gene>
<comment type="caution">
    <text evidence="2">The sequence shown here is derived from an EMBL/GenBank/DDBJ whole genome shotgun (WGS) entry which is preliminary data.</text>
</comment>
<organism evidence="2 3">
    <name type="scientific">Photobacterium swingsii</name>
    <dbReference type="NCBI Taxonomy" id="680026"/>
    <lineage>
        <taxon>Bacteria</taxon>
        <taxon>Pseudomonadati</taxon>
        <taxon>Pseudomonadota</taxon>
        <taxon>Gammaproteobacteria</taxon>
        <taxon>Vibrionales</taxon>
        <taxon>Vibrionaceae</taxon>
        <taxon>Photobacterium</taxon>
    </lineage>
</organism>
<dbReference type="OrthoDB" id="6397565at2"/>
<dbReference type="EMBL" id="PYLZ01000014">
    <property type="protein sequence ID" value="PSW22346.1"/>
    <property type="molecule type" value="Genomic_DNA"/>
</dbReference>
<dbReference type="RefSeq" id="WP_107303043.1">
    <property type="nucleotide sequence ID" value="NZ_AP024852.1"/>
</dbReference>
<evidence type="ECO:0000313" key="2">
    <source>
        <dbReference type="EMBL" id="PSW22346.1"/>
    </source>
</evidence>
<sequence length="234" mass="25403">MKKFAITSLTLLTLAGCGAVTTKIKVDDALKQQPEIAVKTSGMFWGLGRSGNFDMAGLYKGDYSRDKSNTWWMPIDDVNAELVARVIKVSNDHTWNLMCSGGYTGVNFGGISVGSSDPYTCQILDGKNNVGKVELRDKSGAIKLGTTKEVEGFIEMNNIRYQLTSDHQIEGSFMKTDNPSGFHVSQDGKRVAAIYTNGSISLQMLPNLTANQKDVLAVATIASAMSWRADADNE</sequence>
<evidence type="ECO:0000313" key="3">
    <source>
        <dbReference type="Proteomes" id="UP000240481"/>
    </source>
</evidence>
<dbReference type="AlphaFoldDB" id="A0A2T3P1E8"/>
<name>A0A2T3P1E8_9GAMM</name>
<feature type="chain" id="PRO_5015755442" description="Lipoprotein" evidence="1">
    <location>
        <begin position="20"/>
        <end position="234"/>
    </location>
</feature>
<dbReference type="Proteomes" id="UP000240481">
    <property type="component" value="Unassembled WGS sequence"/>
</dbReference>